<reference evidence="2" key="1">
    <citation type="submission" date="2020-08" db="EMBL/GenBank/DDBJ databases">
        <title>Genome public.</title>
        <authorList>
            <person name="Liu C."/>
            <person name="Sun Q."/>
        </authorList>
    </citation>
    <scope>NUCLEOTIDE SEQUENCE</scope>
    <source>
        <strain evidence="2">NSJ-31</strain>
    </source>
</reference>
<sequence length="91" mass="9703">MVSVLVCMAVGIFLGLKVIPAKYQKINGLLQYVFIAVLIFCMGAGLGSSPTFFEELAHMGLQALAFAAIPIALSVAGVALVTKYILKENKR</sequence>
<dbReference type="InterPro" id="IPR005642">
    <property type="entry name" value="LysO"/>
</dbReference>
<keyword evidence="3" id="KW-1185">Reference proteome</keyword>
<evidence type="ECO:0000256" key="1">
    <source>
        <dbReference type="SAM" id="Phobius"/>
    </source>
</evidence>
<dbReference type="Proteomes" id="UP000653127">
    <property type="component" value="Unassembled WGS sequence"/>
</dbReference>
<organism evidence="2 3">
    <name type="scientific">Ligaoa zhengdingensis</name>
    <dbReference type="NCBI Taxonomy" id="2763658"/>
    <lineage>
        <taxon>Bacteria</taxon>
        <taxon>Bacillati</taxon>
        <taxon>Bacillota</taxon>
        <taxon>Clostridia</taxon>
        <taxon>Eubacteriales</taxon>
        <taxon>Oscillospiraceae</taxon>
        <taxon>Ligaoa</taxon>
    </lineage>
</organism>
<feature type="transmembrane region" description="Helical" evidence="1">
    <location>
        <begin position="64"/>
        <end position="86"/>
    </location>
</feature>
<protein>
    <submittedName>
        <fullName evidence="2">LysO family transporter</fullName>
    </submittedName>
</protein>
<accession>A0A926DUX8</accession>
<dbReference type="Pfam" id="PF03956">
    <property type="entry name" value="Lys_export"/>
    <property type="match status" value="1"/>
</dbReference>
<evidence type="ECO:0000313" key="3">
    <source>
        <dbReference type="Proteomes" id="UP000653127"/>
    </source>
</evidence>
<evidence type="ECO:0000313" key="2">
    <source>
        <dbReference type="EMBL" id="MBC8545798.1"/>
    </source>
</evidence>
<keyword evidence="1" id="KW-0472">Membrane</keyword>
<dbReference type="AlphaFoldDB" id="A0A926DUX8"/>
<keyword evidence="1" id="KW-1133">Transmembrane helix</keyword>
<name>A0A926DUX8_9FIRM</name>
<comment type="caution">
    <text evidence="2">The sequence shown here is derived from an EMBL/GenBank/DDBJ whole genome shotgun (WGS) entry which is preliminary data.</text>
</comment>
<feature type="transmembrane region" description="Helical" evidence="1">
    <location>
        <begin position="30"/>
        <end position="52"/>
    </location>
</feature>
<keyword evidence="1" id="KW-0812">Transmembrane</keyword>
<dbReference type="RefSeq" id="WP_249281954.1">
    <property type="nucleotide sequence ID" value="NZ_JACRST010000002.1"/>
</dbReference>
<proteinExistence type="predicted"/>
<dbReference type="GO" id="GO:0015661">
    <property type="term" value="F:L-lysine efflux transmembrane transporter activity"/>
    <property type="evidence" value="ECO:0007669"/>
    <property type="project" value="InterPro"/>
</dbReference>
<dbReference type="EMBL" id="JACRST010000002">
    <property type="protein sequence ID" value="MBC8545798.1"/>
    <property type="molecule type" value="Genomic_DNA"/>
</dbReference>
<gene>
    <name evidence="2" type="ORF">H8711_02440</name>
</gene>